<dbReference type="OrthoDB" id="4775331at2"/>
<protein>
    <submittedName>
        <fullName evidence="1">Uncharacterized protein</fullName>
    </submittedName>
</protein>
<evidence type="ECO:0000313" key="2">
    <source>
        <dbReference type="Proteomes" id="UP000063789"/>
    </source>
</evidence>
<dbReference type="AlphaFoldDB" id="A0A0N9NB11"/>
<proteinExistence type="predicted"/>
<keyword evidence="2" id="KW-1185">Reference proteome</keyword>
<dbReference type="PATRIC" id="fig|1136941.3.peg.3116"/>
<sequence length="142" mass="15416">MTVNTLVEDGLAALGAEDEVQTARAARAATVTALQQLLEVIDGRRAASHLQRWVAADVIDTVGEQLGRLGKLPAGSTETGRLVRVHLQMHGTRRADYFGTLQRGTRVRAVAGRIEKTAQPRIGHPHGEPVDQRWVIVELSVV</sequence>
<dbReference type="STRING" id="1136941.ACH46_15260"/>
<evidence type="ECO:0000313" key="1">
    <source>
        <dbReference type="EMBL" id="ALG85584.1"/>
    </source>
</evidence>
<organism evidence="1 2">
    <name type="scientific">Gordonia phthalatica</name>
    <dbReference type="NCBI Taxonomy" id="1136941"/>
    <lineage>
        <taxon>Bacteria</taxon>
        <taxon>Bacillati</taxon>
        <taxon>Actinomycetota</taxon>
        <taxon>Actinomycetes</taxon>
        <taxon>Mycobacteriales</taxon>
        <taxon>Gordoniaceae</taxon>
        <taxon>Gordonia</taxon>
    </lineage>
</organism>
<dbReference type="KEGG" id="goq:ACH46_15260"/>
<gene>
    <name evidence="1" type="ORF">ACH46_15260</name>
</gene>
<reference evidence="2" key="1">
    <citation type="submission" date="2015-06" db="EMBL/GenBank/DDBJ databases">
        <title>Complete genome sequence and metabolic analysis of phthalate degradation pathway in Gordonia sp. QH-11.</title>
        <authorList>
            <person name="Jin D."/>
            <person name="Kong X."/>
            <person name="Bai Z."/>
        </authorList>
    </citation>
    <scope>NUCLEOTIDE SEQUENCE [LARGE SCALE GENOMIC DNA]</scope>
    <source>
        <strain evidence="2">QH-11</strain>
    </source>
</reference>
<dbReference type="EMBL" id="CP011853">
    <property type="protein sequence ID" value="ALG85584.1"/>
    <property type="molecule type" value="Genomic_DNA"/>
</dbReference>
<dbReference type="InterPro" id="IPR045596">
    <property type="entry name" value="DUF6459"/>
</dbReference>
<dbReference type="RefSeq" id="WP_120298737.1">
    <property type="nucleotide sequence ID" value="NZ_CP011853.1"/>
</dbReference>
<name>A0A0N9NB11_9ACTN</name>
<dbReference type="Proteomes" id="UP000063789">
    <property type="component" value="Chromosome"/>
</dbReference>
<accession>A0A0N9NB11</accession>
<dbReference type="Pfam" id="PF20060">
    <property type="entry name" value="DUF6459"/>
    <property type="match status" value="1"/>
</dbReference>
<reference evidence="1 2" key="2">
    <citation type="journal article" date="2017" name="Int. J. Syst. Evol. Microbiol.">
        <title>Gordonia phthalatica sp. nov., a di-n-butyl phthalate-degrading bacterium isolated from activated sludge.</title>
        <authorList>
            <person name="Jin D."/>
            <person name="Kong X."/>
            <person name="Jia M."/>
            <person name="Yu X."/>
            <person name="Wang X."/>
            <person name="Zhuang X."/>
            <person name="Deng Y."/>
            <person name="Bai Z."/>
        </authorList>
    </citation>
    <scope>NUCLEOTIDE SEQUENCE [LARGE SCALE GENOMIC DNA]</scope>
    <source>
        <strain evidence="1 2">QH-11</strain>
    </source>
</reference>